<protein>
    <recommendedName>
        <fullName evidence="5">Pectin acetylesterase</fullName>
        <ecNumber evidence="5">3.1.1.-</ecNumber>
    </recommendedName>
</protein>
<keyword evidence="5" id="KW-0964">Secreted</keyword>
<gene>
    <name evidence="8" type="ORF">OMED0929_LOCUS2327</name>
</gene>
<dbReference type="EMBL" id="HBEW01002827">
    <property type="protein sequence ID" value="CAD8579549.1"/>
    <property type="molecule type" value="Transcribed_RNA"/>
</dbReference>
<name>A0A6U0E1K9_9CHLO</name>
<keyword evidence="7" id="KW-1133">Transmembrane helix</keyword>
<comment type="function">
    <text evidence="1 5">Hydrolyzes acetyl esters in homogalacturonan regions of pectin. In type I primary cell wall, galacturonic acid residues of pectin can be acetylated at the O-2 and O-3 positions. Decreasing the degree of acetylation of pectin gels in vitro alters their physical properties.</text>
</comment>
<dbReference type="GO" id="GO:0016787">
    <property type="term" value="F:hydrolase activity"/>
    <property type="evidence" value="ECO:0007669"/>
    <property type="project" value="UniProtKB-KW"/>
</dbReference>
<dbReference type="GO" id="GO:0071555">
    <property type="term" value="P:cell wall organization"/>
    <property type="evidence" value="ECO:0007669"/>
    <property type="project" value="UniProtKB-KW"/>
</dbReference>
<evidence type="ECO:0000256" key="5">
    <source>
        <dbReference type="RuleBase" id="RU363114"/>
    </source>
</evidence>
<dbReference type="PANTHER" id="PTHR21562:SF122">
    <property type="entry name" value="PALMITOLEOYL-PROTEIN CARBOXYLESTERASE NOTUM"/>
    <property type="match status" value="1"/>
</dbReference>
<evidence type="ECO:0000256" key="3">
    <source>
        <dbReference type="ARBA" id="ARBA00005784"/>
    </source>
</evidence>
<keyword evidence="5" id="KW-0378">Hydrolase</keyword>
<reference evidence="8" key="1">
    <citation type="submission" date="2021-01" db="EMBL/GenBank/DDBJ databases">
        <authorList>
            <person name="Corre E."/>
            <person name="Pelletier E."/>
            <person name="Niang G."/>
            <person name="Scheremetjew M."/>
            <person name="Finn R."/>
            <person name="Kale V."/>
            <person name="Holt S."/>
            <person name="Cochrane G."/>
            <person name="Meng A."/>
            <person name="Brown T."/>
            <person name="Cohen L."/>
        </authorList>
    </citation>
    <scope>NUCLEOTIDE SEQUENCE</scope>
    <source>
        <strain evidence="8">Clade-D-RCC2572</strain>
    </source>
</reference>
<evidence type="ECO:0000256" key="7">
    <source>
        <dbReference type="SAM" id="Phobius"/>
    </source>
</evidence>
<dbReference type="EC" id="3.1.1.-" evidence="5"/>
<proteinExistence type="inferred from homology"/>
<evidence type="ECO:0000256" key="4">
    <source>
        <dbReference type="ARBA" id="ARBA00022512"/>
    </source>
</evidence>
<evidence type="ECO:0000256" key="1">
    <source>
        <dbReference type="ARBA" id="ARBA00003534"/>
    </source>
</evidence>
<evidence type="ECO:0000256" key="2">
    <source>
        <dbReference type="ARBA" id="ARBA00004191"/>
    </source>
</evidence>
<comment type="similarity">
    <text evidence="3 5">Belongs to the pectinacetylesterase family.</text>
</comment>
<dbReference type="InterPro" id="IPR004963">
    <property type="entry name" value="PAE/NOTUM"/>
</dbReference>
<dbReference type="AlphaFoldDB" id="A0A6U0E1K9"/>
<keyword evidence="7" id="KW-0472">Membrane</keyword>
<organism evidence="8">
    <name type="scientific">Ostreococcus mediterraneus</name>
    <dbReference type="NCBI Taxonomy" id="1486918"/>
    <lineage>
        <taxon>Eukaryota</taxon>
        <taxon>Viridiplantae</taxon>
        <taxon>Chlorophyta</taxon>
        <taxon>Mamiellophyceae</taxon>
        <taxon>Mamiellales</taxon>
        <taxon>Bathycoccaceae</taxon>
        <taxon>Ostreococcus</taxon>
    </lineage>
</organism>
<comment type="subcellular location">
    <subcellularLocation>
        <location evidence="2 5">Secreted</location>
        <location evidence="2 5">Cell wall</location>
    </subcellularLocation>
</comment>
<sequence>MYEMPDSYDNTPLRAARRGNTRVSRLEQARKARRDVALGLSALVLGVFACMKVGSTIGASVADKVSATRLRNLDGGVDSAAGFRRTTGEKVELDLERYPKARCLDGTPGAYYVNLAQPPAPGEDAPKENEMSGYATARTWVVMLQGGGECVNSAECAERAGTPRGSSELVPEEIVFDSGIQKLPIDEEDRKHLPFAAANMVNVAYCSGDVYLGRAQDKDANALWHDGAYIVQAVLQELIRAYGMADADVIVLAGRSAGGIGLIAQVDSWADFIRSKLPPMKQSLVKIVGAPFAGFHYFHDDQQTYEPDDDQLRYVPWNEDSFKRYLTYWHGENSLPQACVDEHKDAPWQCVVANASFPYTRTPLFFSQALTDSVVMHLHDNFDGGAFVHKEQVEFAQNWGGYMRNVLKPVLEHPTSGLFAAACYIHTDFDDIVIDDVEHHIALADWVFKNKRVKLMDSCHEVMCNPTCKVRGEKKQSNKFTELDLEEEVHAHRRTSDDDDTDAPLGVRTGAKSPAAAATGVRKADRAATRARLAALHKTHKPKTP</sequence>
<accession>A0A6U0E1K9</accession>
<dbReference type="Pfam" id="PF03283">
    <property type="entry name" value="PAE"/>
    <property type="match status" value="1"/>
</dbReference>
<keyword evidence="4 5" id="KW-0134">Cell wall</keyword>
<evidence type="ECO:0000313" key="8">
    <source>
        <dbReference type="EMBL" id="CAD8579549.1"/>
    </source>
</evidence>
<keyword evidence="5" id="KW-0961">Cell wall biogenesis/degradation</keyword>
<keyword evidence="7" id="KW-0812">Transmembrane</keyword>
<feature type="transmembrane region" description="Helical" evidence="7">
    <location>
        <begin position="36"/>
        <end position="62"/>
    </location>
</feature>
<feature type="compositionally biased region" description="Basic residues" evidence="6">
    <location>
        <begin position="535"/>
        <end position="545"/>
    </location>
</feature>
<dbReference type="PANTHER" id="PTHR21562">
    <property type="entry name" value="NOTUM-RELATED"/>
    <property type="match status" value="1"/>
</dbReference>
<feature type="region of interest" description="Disordered" evidence="6">
    <location>
        <begin position="489"/>
        <end position="545"/>
    </location>
</feature>
<evidence type="ECO:0000256" key="6">
    <source>
        <dbReference type="SAM" id="MobiDB-lite"/>
    </source>
</evidence>